<organism evidence="1 2">
    <name type="scientific">Caerostris extrusa</name>
    <name type="common">Bark spider</name>
    <name type="synonym">Caerostris bankana</name>
    <dbReference type="NCBI Taxonomy" id="172846"/>
    <lineage>
        <taxon>Eukaryota</taxon>
        <taxon>Metazoa</taxon>
        <taxon>Ecdysozoa</taxon>
        <taxon>Arthropoda</taxon>
        <taxon>Chelicerata</taxon>
        <taxon>Arachnida</taxon>
        <taxon>Araneae</taxon>
        <taxon>Araneomorphae</taxon>
        <taxon>Entelegynae</taxon>
        <taxon>Araneoidea</taxon>
        <taxon>Araneidae</taxon>
        <taxon>Caerostris</taxon>
    </lineage>
</organism>
<accession>A0AAV4P155</accession>
<evidence type="ECO:0000313" key="1">
    <source>
        <dbReference type="EMBL" id="GIX90895.1"/>
    </source>
</evidence>
<gene>
    <name evidence="1" type="ORF">CEXT_387451</name>
</gene>
<keyword evidence="2" id="KW-1185">Reference proteome</keyword>
<name>A0AAV4P155_CAEEX</name>
<dbReference type="Proteomes" id="UP001054945">
    <property type="component" value="Unassembled WGS sequence"/>
</dbReference>
<sequence>MAALGRPSIFLDPPLGLAVLSGNGCHRYLSRDVLVSVNPGNESGTHGNSLPPRLPTPFQIAEFWRQSCNRYGYHVQLSTLVKRAAIGLMSVASGIPALHVPPSPYFHPTFPSPL</sequence>
<dbReference type="AlphaFoldDB" id="A0AAV4P155"/>
<protein>
    <submittedName>
        <fullName evidence="1">Uncharacterized protein</fullName>
    </submittedName>
</protein>
<proteinExistence type="predicted"/>
<comment type="caution">
    <text evidence="1">The sequence shown here is derived from an EMBL/GenBank/DDBJ whole genome shotgun (WGS) entry which is preliminary data.</text>
</comment>
<evidence type="ECO:0000313" key="2">
    <source>
        <dbReference type="Proteomes" id="UP001054945"/>
    </source>
</evidence>
<dbReference type="EMBL" id="BPLR01003974">
    <property type="protein sequence ID" value="GIX90895.1"/>
    <property type="molecule type" value="Genomic_DNA"/>
</dbReference>
<reference evidence="1 2" key="1">
    <citation type="submission" date="2021-06" db="EMBL/GenBank/DDBJ databases">
        <title>Caerostris extrusa draft genome.</title>
        <authorList>
            <person name="Kono N."/>
            <person name="Arakawa K."/>
        </authorList>
    </citation>
    <scope>NUCLEOTIDE SEQUENCE [LARGE SCALE GENOMIC DNA]</scope>
</reference>